<sequence>MKLVITLLAVIVLSVPKSEAQGFFGSHSSRQTNFQKSEAYSLPTSRKRNSNSNFNRQDGAPSVKNSFQQHYTPSNLIRNPVFPQPNNQPFHSKFQNGFVANSPIRFANPFPQSSSSNRPNNQLSQNSNNRFPPSKLHQQPQFSQKQFNPSSFVSNNQNRSQVIPTRSPLQRNQNNVVTFVQPGLLGKGPIQNSHRAQSHPQQSNENNPSLSQNHPSIGIRTIPLNTHRKSLSDPQKSATAKTLTNERFKNQNIKTPLTPGTNKFDSNFHQSKNVVNKLPDTSLNRFSEHGSFIEKGTLVFNGSKSRANLNLQSLLPKETDTIQFKDSINVKKVDVHPSTTSLEPNTSLLLNVQMPKNLFHSSSKEGYNSLKSKVDSKRSDSTRIHEQHKTLEIVSYPSKSEDKESLSQSVKNDSDLVSSSITKEPAFEVDPDEYKAFMDWVKKNREKMGPGATTTTKTSTLSSSTLHSLPPLKLTTFLHSISTNRPQTTSSTTYLTTLSTTQAAFINTTPSSTFKTFLFNSSPSRLDETTTTFSSTSTISTTIEPPLSLAQTTKSIFRPKFRNLKRIRNYNARFRPKPMSYFQRYREQSFLQKRILQSRKVQKWRPRKKNLSKLRIHKNRESQIGKQEKVVRLLSSSARKPFIFKSFLKTPPSSVVVETNNISISNASAASSTLNTTAILIDVTIPMEGNYTIYRKPIHFHRFFEVMDIRNENKTNEQILSTSLNPEVSDGLIGNKMDEPLISTSLNNEVTDILNENKTDEQILSTLLNLEVTDILSTNLTNEQILSRSSNPEVTDILTTNITNEYILSTSLVPEATDIINENKMGEQIISTSVNPDFTIETTTLSSETLKMTDYDNDISTALENRDVSEKTLLNTSKVENIPRILPIPLPYILSNPKIIASSLASVQDHISSTTTHIPLRDDKTSTSVFPQHIKSNSNVPSNPDLNLESISGVTISPLQESNRRSDTDIPAFLKDAIPMKDIFNLTDVKVISHRNMNFSGG</sequence>
<reference evidence="3" key="1">
    <citation type="submission" date="2021-02" db="EMBL/GenBank/DDBJ databases">
        <authorList>
            <person name="Bekaert M."/>
        </authorList>
    </citation>
    <scope>NUCLEOTIDE SEQUENCE</scope>
    <source>
        <strain evidence="3">IoA-00</strain>
    </source>
</reference>
<evidence type="ECO:0000256" key="1">
    <source>
        <dbReference type="SAM" id="MobiDB-lite"/>
    </source>
</evidence>
<dbReference type="EMBL" id="HG994585">
    <property type="protein sequence ID" value="CAF2970119.1"/>
    <property type="molecule type" value="Genomic_DNA"/>
</dbReference>
<feature type="compositionally biased region" description="Basic and acidic residues" evidence="1">
    <location>
        <begin position="372"/>
        <end position="391"/>
    </location>
</feature>
<organism evidence="3 4">
    <name type="scientific">Lepeophtheirus salmonis</name>
    <name type="common">Salmon louse</name>
    <name type="synonym">Caligus salmonis</name>
    <dbReference type="NCBI Taxonomy" id="72036"/>
    <lineage>
        <taxon>Eukaryota</taxon>
        <taxon>Metazoa</taxon>
        <taxon>Ecdysozoa</taxon>
        <taxon>Arthropoda</taxon>
        <taxon>Crustacea</taxon>
        <taxon>Multicrustacea</taxon>
        <taxon>Hexanauplia</taxon>
        <taxon>Copepoda</taxon>
        <taxon>Siphonostomatoida</taxon>
        <taxon>Caligidae</taxon>
        <taxon>Lepeophtheirus</taxon>
    </lineage>
</organism>
<proteinExistence type="predicted"/>
<evidence type="ECO:0000256" key="2">
    <source>
        <dbReference type="SAM" id="SignalP"/>
    </source>
</evidence>
<feature type="compositionally biased region" description="Polar residues" evidence="1">
    <location>
        <begin position="361"/>
        <end position="371"/>
    </location>
</feature>
<feature type="compositionally biased region" description="Polar residues" evidence="1">
    <location>
        <begin position="406"/>
        <end position="421"/>
    </location>
</feature>
<feature type="compositionally biased region" description="Polar residues" evidence="1">
    <location>
        <begin position="190"/>
        <end position="215"/>
    </location>
</feature>
<feature type="compositionally biased region" description="Polar residues" evidence="1">
    <location>
        <begin position="26"/>
        <end position="44"/>
    </location>
</feature>
<accession>A0A7R8D1K7</accession>
<feature type="compositionally biased region" description="Polar residues" evidence="1">
    <location>
        <begin position="232"/>
        <end position="243"/>
    </location>
</feature>
<feature type="signal peptide" evidence="2">
    <location>
        <begin position="1"/>
        <end position="20"/>
    </location>
</feature>
<feature type="region of interest" description="Disordered" evidence="1">
    <location>
        <begin position="361"/>
        <end position="421"/>
    </location>
</feature>
<feature type="compositionally biased region" description="Low complexity" evidence="1">
    <location>
        <begin position="108"/>
        <end position="129"/>
    </location>
</feature>
<evidence type="ECO:0000313" key="3">
    <source>
        <dbReference type="EMBL" id="CAF2970119.1"/>
    </source>
</evidence>
<evidence type="ECO:0000313" key="4">
    <source>
        <dbReference type="Proteomes" id="UP000675881"/>
    </source>
</evidence>
<keyword evidence="2" id="KW-0732">Signal</keyword>
<protein>
    <submittedName>
        <fullName evidence="3">(salmon louse) hypothetical protein</fullName>
    </submittedName>
</protein>
<feature type="compositionally biased region" description="Low complexity" evidence="1">
    <location>
        <begin position="79"/>
        <end position="90"/>
    </location>
</feature>
<name>A0A7R8D1K7_LEPSM</name>
<dbReference type="AlphaFoldDB" id="A0A7R8D1K7"/>
<feature type="region of interest" description="Disordered" evidence="1">
    <location>
        <begin position="23"/>
        <end position="247"/>
    </location>
</feature>
<keyword evidence="4" id="KW-1185">Reference proteome</keyword>
<feature type="chain" id="PRO_5043344152" evidence="2">
    <location>
        <begin position="21"/>
        <end position="1002"/>
    </location>
</feature>
<gene>
    <name evidence="3" type="ORF">LSAA_11843</name>
</gene>
<feature type="compositionally biased region" description="Polar residues" evidence="1">
    <location>
        <begin position="136"/>
        <end position="178"/>
    </location>
</feature>
<dbReference type="Proteomes" id="UP000675881">
    <property type="component" value="Chromosome 6"/>
</dbReference>
<feature type="compositionally biased region" description="Polar residues" evidence="1">
    <location>
        <begin position="63"/>
        <end position="77"/>
    </location>
</feature>